<feature type="transmembrane region" description="Helical" evidence="2">
    <location>
        <begin position="223"/>
        <end position="241"/>
    </location>
</feature>
<sequence length="377" mass="38018">MRRHEDDPGIDDRDGGTLTLPGSYEEPPPDYDFRVADQDTPTEMLGGNTPPYGVPVFEPPVADRPPRDRLWPHLVWEIVLVAACVTEVLLILAQDDKAFANGADSALMLWVATAILLGSGAALSLRAGMPNIAIGAIAIGAGADYAWLVSEGRPFGTALAMALAGGALAGLVIALFSTVFGVPSWAVSLGVAGLLSGLVPALAGSASRSAGSVTPDVHASAGWWLAGAAALSVLGGLALAVPRFRGFVGRSRPTGDPARRVGFVASIAAALALAGSGALAAGAGLLDTANRGSSAAGYTGMAELAMIGFSVALLGGVSAHGRRGGVFGVVLAAALLGLVRLHLDLLGAHAWVGAVISGGTILLGLAVTRGMERFGRR</sequence>
<dbReference type="InParanoid" id="A0A545AGZ8"/>
<feature type="transmembrane region" description="Helical" evidence="2">
    <location>
        <begin position="324"/>
        <end position="343"/>
    </location>
</feature>
<proteinExistence type="predicted"/>
<feature type="transmembrane region" description="Helical" evidence="2">
    <location>
        <begin position="349"/>
        <end position="368"/>
    </location>
</feature>
<dbReference type="AlphaFoldDB" id="A0A545AGZ8"/>
<feature type="transmembrane region" description="Helical" evidence="2">
    <location>
        <begin position="74"/>
        <end position="93"/>
    </location>
</feature>
<dbReference type="OrthoDB" id="5182988at2"/>
<feature type="transmembrane region" description="Helical" evidence="2">
    <location>
        <begin position="295"/>
        <end position="317"/>
    </location>
</feature>
<keyword evidence="4" id="KW-1185">Reference proteome</keyword>
<evidence type="ECO:0000313" key="4">
    <source>
        <dbReference type="Proteomes" id="UP000317982"/>
    </source>
</evidence>
<protein>
    <submittedName>
        <fullName evidence="3">ABC transporter permease</fullName>
    </submittedName>
</protein>
<feature type="region of interest" description="Disordered" evidence="1">
    <location>
        <begin position="1"/>
        <end position="40"/>
    </location>
</feature>
<dbReference type="GO" id="GO:0005886">
    <property type="term" value="C:plasma membrane"/>
    <property type="evidence" value="ECO:0007669"/>
    <property type="project" value="TreeGrafter"/>
</dbReference>
<feature type="transmembrane region" description="Helical" evidence="2">
    <location>
        <begin position="132"/>
        <end position="149"/>
    </location>
</feature>
<evidence type="ECO:0000256" key="2">
    <source>
        <dbReference type="SAM" id="Phobius"/>
    </source>
</evidence>
<accession>A0A545AGZ8</accession>
<keyword evidence="2" id="KW-0812">Transmembrane</keyword>
<dbReference type="PANTHER" id="PTHR32196">
    <property type="entry name" value="ABC TRANSPORTER PERMEASE PROTEIN YPHD-RELATED-RELATED"/>
    <property type="match status" value="1"/>
</dbReference>
<feature type="compositionally biased region" description="Basic and acidic residues" evidence="1">
    <location>
        <begin position="1"/>
        <end position="15"/>
    </location>
</feature>
<gene>
    <name evidence="3" type="ORF">FL583_34110</name>
</gene>
<keyword evidence="2" id="KW-0472">Membrane</keyword>
<feature type="transmembrane region" description="Helical" evidence="2">
    <location>
        <begin position="105"/>
        <end position="125"/>
    </location>
</feature>
<feature type="transmembrane region" description="Helical" evidence="2">
    <location>
        <begin position="183"/>
        <end position="203"/>
    </location>
</feature>
<comment type="caution">
    <text evidence="3">The sequence shown here is derived from an EMBL/GenBank/DDBJ whole genome shotgun (WGS) entry which is preliminary data.</text>
</comment>
<dbReference type="Proteomes" id="UP000317982">
    <property type="component" value="Unassembled WGS sequence"/>
</dbReference>
<dbReference type="RefSeq" id="WP_142709008.1">
    <property type="nucleotide sequence ID" value="NZ_VIRS01000038.1"/>
</dbReference>
<feature type="transmembrane region" description="Helical" evidence="2">
    <location>
        <begin position="155"/>
        <end position="176"/>
    </location>
</feature>
<organism evidence="3 4">
    <name type="scientific">Cryptosporangium phraense</name>
    <dbReference type="NCBI Taxonomy" id="2593070"/>
    <lineage>
        <taxon>Bacteria</taxon>
        <taxon>Bacillati</taxon>
        <taxon>Actinomycetota</taxon>
        <taxon>Actinomycetes</taxon>
        <taxon>Cryptosporangiales</taxon>
        <taxon>Cryptosporangiaceae</taxon>
        <taxon>Cryptosporangium</taxon>
    </lineage>
</organism>
<name>A0A545AGZ8_9ACTN</name>
<evidence type="ECO:0000256" key="1">
    <source>
        <dbReference type="SAM" id="MobiDB-lite"/>
    </source>
</evidence>
<reference evidence="3 4" key="1">
    <citation type="submission" date="2019-07" db="EMBL/GenBank/DDBJ databases">
        <title>Cryptosporangium phraense sp. nov., isolated from plant litter.</title>
        <authorList>
            <person name="Suriyachadkun C."/>
        </authorList>
    </citation>
    <scope>NUCLEOTIDE SEQUENCE [LARGE SCALE GENOMIC DNA]</scope>
    <source>
        <strain evidence="3 4">A-T 5661</strain>
    </source>
</reference>
<keyword evidence="2" id="KW-1133">Transmembrane helix</keyword>
<feature type="transmembrane region" description="Helical" evidence="2">
    <location>
        <begin position="261"/>
        <end position="283"/>
    </location>
</feature>
<evidence type="ECO:0000313" key="3">
    <source>
        <dbReference type="EMBL" id="TQS40584.1"/>
    </source>
</evidence>
<dbReference type="EMBL" id="VIRS01000038">
    <property type="protein sequence ID" value="TQS40584.1"/>
    <property type="molecule type" value="Genomic_DNA"/>
</dbReference>